<reference evidence="1 2" key="1">
    <citation type="submission" date="2016-11" db="EMBL/GenBank/DDBJ databases">
        <title>The macronuclear genome of Stentor coeruleus: a giant cell with tiny introns.</title>
        <authorList>
            <person name="Slabodnick M."/>
            <person name="Ruby J.G."/>
            <person name="Reiff S.B."/>
            <person name="Swart E.C."/>
            <person name="Gosai S."/>
            <person name="Prabakaran S."/>
            <person name="Witkowska E."/>
            <person name="Larue G.E."/>
            <person name="Fisher S."/>
            <person name="Freeman R.M."/>
            <person name="Gunawardena J."/>
            <person name="Chu W."/>
            <person name="Stover N.A."/>
            <person name="Gregory B.D."/>
            <person name="Nowacki M."/>
            <person name="Derisi J."/>
            <person name="Roy S.W."/>
            <person name="Marshall W.F."/>
            <person name="Sood P."/>
        </authorList>
    </citation>
    <scope>NUCLEOTIDE SEQUENCE [LARGE SCALE GENOMIC DNA]</scope>
    <source>
        <strain evidence="1">WM001</strain>
    </source>
</reference>
<name>A0A1R2CXP4_9CILI</name>
<comment type="caution">
    <text evidence="1">The sequence shown here is derived from an EMBL/GenBank/DDBJ whole genome shotgun (WGS) entry which is preliminary data.</text>
</comment>
<sequence>MELKLLRYSPSELSIRRWTPSSSQRSQEILFPENLSESFMPSCVPIQSIYSKHNSQSRKLLKTRSRLPEIKNTMNKVTDNHNKTQGNIVFVIKKRISKSKSLKIQQSQKTLKLRRIYFPPVEREVKKSASSVYFNNKVHE</sequence>
<proteinExistence type="predicted"/>
<protein>
    <submittedName>
        <fullName evidence="1">Uncharacterized protein</fullName>
    </submittedName>
</protein>
<dbReference type="AlphaFoldDB" id="A0A1R2CXP4"/>
<organism evidence="1 2">
    <name type="scientific">Stentor coeruleus</name>
    <dbReference type="NCBI Taxonomy" id="5963"/>
    <lineage>
        <taxon>Eukaryota</taxon>
        <taxon>Sar</taxon>
        <taxon>Alveolata</taxon>
        <taxon>Ciliophora</taxon>
        <taxon>Postciliodesmatophora</taxon>
        <taxon>Heterotrichea</taxon>
        <taxon>Heterotrichida</taxon>
        <taxon>Stentoridae</taxon>
        <taxon>Stentor</taxon>
    </lineage>
</organism>
<evidence type="ECO:0000313" key="1">
    <source>
        <dbReference type="EMBL" id="OMJ93731.1"/>
    </source>
</evidence>
<accession>A0A1R2CXP4</accession>
<gene>
    <name evidence="1" type="ORF">SteCoe_3299</name>
</gene>
<evidence type="ECO:0000313" key="2">
    <source>
        <dbReference type="Proteomes" id="UP000187209"/>
    </source>
</evidence>
<dbReference type="EMBL" id="MPUH01000038">
    <property type="protein sequence ID" value="OMJ93731.1"/>
    <property type="molecule type" value="Genomic_DNA"/>
</dbReference>
<dbReference type="Proteomes" id="UP000187209">
    <property type="component" value="Unassembled WGS sequence"/>
</dbReference>
<keyword evidence="2" id="KW-1185">Reference proteome</keyword>